<dbReference type="GeneID" id="106153955"/>
<dbReference type="RefSeq" id="XP_013383566.1">
    <property type="nucleotide sequence ID" value="XM_013528112.1"/>
</dbReference>
<dbReference type="Proteomes" id="UP000085678">
    <property type="component" value="Unplaced"/>
</dbReference>
<dbReference type="AlphaFoldDB" id="A0A1S3HDH2"/>
<dbReference type="GO" id="GO:0005634">
    <property type="term" value="C:nucleus"/>
    <property type="evidence" value="ECO:0007669"/>
    <property type="project" value="UniProtKB-SubCell"/>
</dbReference>
<dbReference type="GO" id="GO:0006402">
    <property type="term" value="P:mRNA catabolic process"/>
    <property type="evidence" value="ECO:0007669"/>
    <property type="project" value="TreeGrafter"/>
</dbReference>
<dbReference type="FunCoup" id="A0A1S3HDH2">
    <property type="interactions" value="968"/>
</dbReference>
<dbReference type="GO" id="GO:0031047">
    <property type="term" value="P:regulatory ncRNA-mediated gene silencing"/>
    <property type="evidence" value="ECO:0007669"/>
    <property type="project" value="UniProtKB-UniRule"/>
</dbReference>
<protein>
    <recommendedName>
        <fullName evidence="2">CCR4-NOT transcription complex subunit 10</fullName>
    </recommendedName>
</protein>
<evidence type="ECO:0000313" key="4">
    <source>
        <dbReference type="Proteomes" id="UP000085678"/>
    </source>
</evidence>
<dbReference type="InterPro" id="IPR019734">
    <property type="entry name" value="TPR_rpt"/>
</dbReference>
<dbReference type="SMART" id="SM00028">
    <property type="entry name" value="TPR"/>
    <property type="match status" value="4"/>
</dbReference>
<dbReference type="STRING" id="7574.A0A1S3HDH2"/>
<feature type="region of interest" description="Disordered" evidence="3">
    <location>
        <begin position="192"/>
        <end position="215"/>
    </location>
</feature>
<gene>
    <name evidence="5" type="primary">LOC106153955</name>
</gene>
<evidence type="ECO:0000256" key="2">
    <source>
        <dbReference type="RuleBase" id="RU367083"/>
    </source>
</evidence>
<dbReference type="InParanoid" id="A0A1S3HDH2"/>
<name>A0A1S3HDH2_LINAN</name>
<sequence length="699" mass="78106">MSDAKVEEQSQQDTPCESPVPSLPAVTEQQKSTALQATQEFEKGNYEQCLHLLGKLNSSRPNDPKIAHNMAVGAYYQSGFKKTDEFKQSLQNVCQQSQVNIDSVEALDDVDQCVMYFNQAVLLYHLKQYQAALAIMDKLFQFIEPLGEQESRQENLAKRVLLFLVELYLVTHQPEKAMAMLTYFEKHMLNGKGGQSTPEKQGDRGDGSKEGSPDSIAELYKPKISQYKVRCYMMLKSMKFCKREVKNLMNMMGMTIPVVYLKSNFEYLKGNYKKANKVMNSASPHRHFLETGECIPVMYYNNLGCIHFHLRLHNLGAYYFRKAMQENEAAVKELNKGDGGKSISGKPLYCLSVSKHYELLYNMGLQLLHCGKPSAAFDCLIEVVQVYQTNPRLWLRLAECCVMANKESNDVDCSLEKRQQVIQHTVGSGVHRKLILGMGTQSNVNSSDAAAIPMVSLEFASLCLRNALHLLPEGRVSSSTLSPTEEQAEGSKLQDSLLIPAPPGNPMKGAEVASLRCSILANTAYVALCLSDHLVALHAAEKLLKQPRLSGAHRYLGHMYMAEAQVALDKIADAVQHLDMESVTDVSLVSPESKLELADKSEKEAGEGTDVKGSLYLWSPKDVPRARGIMQYNVAVAHAVRGEFDKAMLNLMQSTQVMGMPLPAQVFYLRLYLDLLEGRRKMAQGIIKENFGNMTPNRL</sequence>
<evidence type="ECO:0000256" key="1">
    <source>
        <dbReference type="ARBA" id="ARBA00010080"/>
    </source>
</evidence>
<comment type="subcellular location">
    <subcellularLocation>
        <location evidence="2">Cytoplasm</location>
    </subcellularLocation>
    <subcellularLocation>
        <location evidence="2">Nucleus</location>
    </subcellularLocation>
</comment>
<dbReference type="InterPro" id="IPR011990">
    <property type="entry name" value="TPR-like_helical_dom_sf"/>
</dbReference>
<comment type="function">
    <text evidence="2">Component of the CCR4-NOT complex which is one of the major cellular mRNA deadenylases and is linked to various cellular processes including bulk mRNA degradation, miRNA-mediated repression, translational repression during translational initiation and general transcription regulation.</text>
</comment>
<keyword evidence="2" id="KW-0539">Nucleus</keyword>
<evidence type="ECO:0000256" key="3">
    <source>
        <dbReference type="SAM" id="MobiDB-lite"/>
    </source>
</evidence>
<reference evidence="5" key="1">
    <citation type="submission" date="2025-08" db="UniProtKB">
        <authorList>
            <consortium name="RefSeq"/>
        </authorList>
    </citation>
    <scope>IDENTIFICATION</scope>
    <source>
        <tissue evidence="5">Gonads</tissue>
    </source>
</reference>
<keyword evidence="2" id="KW-0805">Transcription regulation</keyword>
<dbReference type="OrthoDB" id="25157at2759"/>
<dbReference type="KEGG" id="lak:106153955"/>
<comment type="similarity">
    <text evidence="1 2">Belongs to the CNOT10 family.</text>
</comment>
<proteinExistence type="inferred from homology"/>
<dbReference type="SUPFAM" id="SSF48452">
    <property type="entry name" value="TPR-like"/>
    <property type="match status" value="2"/>
</dbReference>
<keyword evidence="4" id="KW-1185">Reference proteome</keyword>
<keyword evidence="2" id="KW-0810">Translation regulation</keyword>
<feature type="compositionally biased region" description="Basic and acidic residues" evidence="3">
    <location>
        <begin position="200"/>
        <end position="212"/>
    </location>
</feature>
<accession>A0A1S3HDH2</accession>
<organism evidence="4 5">
    <name type="scientific">Lingula anatina</name>
    <name type="common">Brachiopod</name>
    <name type="synonym">Lingula unguis</name>
    <dbReference type="NCBI Taxonomy" id="7574"/>
    <lineage>
        <taxon>Eukaryota</taxon>
        <taxon>Metazoa</taxon>
        <taxon>Spiralia</taxon>
        <taxon>Lophotrochozoa</taxon>
        <taxon>Brachiopoda</taxon>
        <taxon>Linguliformea</taxon>
        <taxon>Lingulata</taxon>
        <taxon>Lingulida</taxon>
        <taxon>Linguloidea</taxon>
        <taxon>Lingulidae</taxon>
        <taxon>Lingula</taxon>
    </lineage>
</organism>
<evidence type="ECO:0000313" key="5">
    <source>
        <dbReference type="RefSeq" id="XP_013383566.1"/>
    </source>
</evidence>
<keyword evidence="2" id="KW-0804">Transcription</keyword>
<dbReference type="GO" id="GO:0030014">
    <property type="term" value="C:CCR4-NOT complex"/>
    <property type="evidence" value="ECO:0007669"/>
    <property type="project" value="UniProtKB-UniRule"/>
</dbReference>
<dbReference type="GO" id="GO:0005737">
    <property type="term" value="C:cytoplasm"/>
    <property type="evidence" value="ECO:0007669"/>
    <property type="project" value="UniProtKB-SubCell"/>
</dbReference>
<feature type="region of interest" description="Disordered" evidence="3">
    <location>
        <begin position="1"/>
        <end position="33"/>
    </location>
</feature>
<dbReference type="PANTHER" id="PTHR12979">
    <property type="entry name" value="CCR4-NOT TRANSCRIPTION COMPLEX SUBUNIT 10"/>
    <property type="match status" value="1"/>
</dbReference>
<keyword evidence="2" id="KW-0963">Cytoplasm</keyword>
<dbReference type="InterPro" id="IPR039740">
    <property type="entry name" value="CNOT10"/>
</dbReference>
<dbReference type="GO" id="GO:0017148">
    <property type="term" value="P:negative regulation of translation"/>
    <property type="evidence" value="ECO:0007669"/>
    <property type="project" value="TreeGrafter"/>
</dbReference>
<dbReference type="Gene3D" id="1.25.40.10">
    <property type="entry name" value="Tetratricopeptide repeat domain"/>
    <property type="match status" value="2"/>
</dbReference>
<dbReference type="PANTHER" id="PTHR12979:SF5">
    <property type="entry name" value="CCR4-NOT TRANSCRIPTION COMPLEX SUBUNIT 10"/>
    <property type="match status" value="1"/>
</dbReference>
<keyword evidence="2" id="KW-0943">RNA-mediated gene silencing</keyword>